<dbReference type="GO" id="GO:0071949">
    <property type="term" value="F:FAD binding"/>
    <property type="evidence" value="ECO:0007669"/>
    <property type="project" value="TreeGrafter"/>
</dbReference>
<sequence>MQSQRNHSKVFSVELFPPKTPAGEENLTVALGPLAMLEPAFFSVTFGAGGTTRSGTIETVVRTMNETGIEVAPHLSCIEGTRESIGGFLERYKEAGVRRIVALRGDLPGDMESPGVFSCATELVEFIREQTGDYFHIEVGCYPEFHPEAESAFADLAYFREKVEAGADSAMTQFFYNADAYFNFVDQVERIGVDIPIIPGIMPIWDYPKVASFSAGCGAEIPLWLKKQMEAYGDDASSQRQLGIEFVTDLCQRLLDAGAPGLHFYALNRAEPTSTIWNGLGLPVADASLLPRRRGE</sequence>
<dbReference type="EMBL" id="CADCVD010000164">
    <property type="protein sequence ID" value="CAA9457468.1"/>
    <property type="molecule type" value="Genomic_DNA"/>
</dbReference>
<evidence type="ECO:0000256" key="6">
    <source>
        <dbReference type="ARBA" id="ARBA00022827"/>
    </source>
</evidence>
<comment type="cofactor">
    <cofactor evidence="1 12">
        <name>FAD</name>
        <dbReference type="ChEBI" id="CHEBI:57692"/>
    </cofactor>
</comment>
<dbReference type="Gene3D" id="3.20.20.220">
    <property type="match status" value="1"/>
</dbReference>
<evidence type="ECO:0000256" key="3">
    <source>
        <dbReference type="ARBA" id="ARBA00006743"/>
    </source>
</evidence>
<dbReference type="Pfam" id="PF02219">
    <property type="entry name" value="MTHFR"/>
    <property type="match status" value="1"/>
</dbReference>
<evidence type="ECO:0000256" key="8">
    <source>
        <dbReference type="ARBA" id="ARBA00023027"/>
    </source>
</evidence>
<keyword evidence="9" id="KW-0486">Methionine biosynthesis</keyword>
<name>A0A6J4QWZ1_9ACTN</name>
<dbReference type="SUPFAM" id="SSF51730">
    <property type="entry name" value="FAD-linked oxidoreductase"/>
    <property type="match status" value="1"/>
</dbReference>
<evidence type="ECO:0000256" key="9">
    <source>
        <dbReference type="ARBA" id="ARBA00023167"/>
    </source>
</evidence>
<keyword evidence="5 12" id="KW-0285">Flavoprotein</keyword>
<evidence type="ECO:0000256" key="5">
    <source>
        <dbReference type="ARBA" id="ARBA00022630"/>
    </source>
</evidence>
<comment type="pathway">
    <text evidence="10">Amino-acid biosynthesis; L-methionine biosynthesis via de novo pathway.</text>
</comment>
<evidence type="ECO:0000256" key="10">
    <source>
        <dbReference type="ARBA" id="ARBA00034478"/>
    </source>
</evidence>
<comment type="catalytic activity">
    <reaction evidence="11">
        <text>(6S)-5-methyl-5,6,7,8-tetrahydrofolate + NAD(+) = (6R)-5,10-methylene-5,6,7,8-tetrahydrofolate + NADH + H(+)</text>
        <dbReference type="Rhea" id="RHEA:19821"/>
        <dbReference type="ChEBI" id="CHEBI:15378"/>
        <dbReference type="ChEBI" id="CHEBI:15636"/>
        <dbReference type="ChEBI" id="CHEBI:18608"/>
        <dbReference type="ChEBI" id="CHEBI:57540"/>
        <dbReference type="ChEBI" id="CHEBI:57945"/>
        <dbReference type="EC" id="1.5.1.54"/>
    </reaction>
    <physiologicalReaction direction="right-to-left" evidence="11">
        <dbReference type="Rhea" id="RHEA:19823"/>
    </physiologicalReaction>
</comment>
<dbReference type="InterPro" id="IPR004620">
    <property type="entry name" value="MTHF_reductase_bac"/>
</dbReference>
<dbReference type="PANTHER" id="PTHR45754:SF3">
    <property type="entry name" value="METHYLENETETRAHYDROFOLATE REDUCTASE (NADPH)"/>
    <property type="match status" value="1"/>
</dbReference>
<evidence type="ECO:0000313" key="13">
    <source>
        <dbReference type="EMBL" id="CAA9457468.1"/>
    </source>
</evidence>
<comment type="pathway">
    <text evidence="2 12">One-carbon metabolism; tetrahydrofolate interconversion.</text>
</comment>
<dbReference type="UniPathway" id="UPA00193"/>
<evidence type="ECO:0000256" key="2">
    <source>
        <dbReference type="ARBA" id="ARBA00004777"/>
    </source>
</evidence>
<protein>
    <recommendedName>
        <fullName evidence="12">Methylenetetrahydrofolate reductase</fullName>
        <ecNumber evidence="12">1.5.1.54</ecNumber>
    </recommendedName>
</protein>
<keyword evidence="8" id="KW-0520">NAD</keyword>
<dbReference type="AlphaFoldDB" id="A0A6J4QWZ1"/>
<gene>
    <name evidence="13" type="ORF">AVDCRST_MAG37-3250</name>
</gene>
<dbReference type="PANTHER" id="PTHR45754">
    <property type="entry name" value="METHYLENETETRAHYDROFOLATE REDUCTASE"/>
    <property type="match status" value="1"/>
</dbReference>
<evidence type="ECO:0000256" key="4">
    <source>
        <dbReference type="ARBA" id="ARBA00022605"/>
    </source>
</evidence>
<keyword evidence="7 12" id="KW-0560">Oxidoreductase</keyword>
<keyword evidence="4" id="KW-0028">Amino-acid biosynthesis</keyword>
<organism evidence="13">
    <name type="scientific">uncultured Rubrobacteraceae bacterium</name>
    <dbReference type="NCBI Taxonomy" id="349277"/>
    <lineage>
        <taxon>Bacteria</taxon>
        <taxon>Bacillati</taxon>
        <taxon>Actinomycetota</taxon>
        <taxon>Rubrobacteria</taxon>
        <taxon>Rubrobacterales</taxon>
        <taxon>Rubrobacteraceae</taxon>
        <taxon>environmental samples</taxon>
    </lineage>
</organism>
<keyword evidence="6 12" id="KW-0274">FAD</keyword>
<dbReference type="EC" id="1.5.1.54" evidence="12"/>
<accession>A0A6J4QWZ1</accession>
<evidence type="ECO:0000256" key="7">
    <source>
        <dbReference type="ARBA" id="ARBA00023002"/>
    </source>
</evidence>
<dbReference type="GO" id="GO:0035999">
    <property type="term" value="P:tetrahydrofolate interconversion"/>
    <property type="evidence" value="ECO:0007669"/>
    <property type="project" value="UniProtKB-UniPathway"/>
</dbReference>
<comment type="similarity">
    <text evidence="3 12">Belongs to the methylenetetrahydrofolate reductase family.</text>
</comment>
<dbReference type="InterPro" id="IPR029041">
    <property type="entry name" value="FAD-linked_oxidoreductase-like"/>
</dbReference>
<evidence type="ECO:0000256" key="12">
    <source>
        <dbReference type="RuleBase" id="RU003862"/>
    </source>
</evidence>
<dbReference type="GO" id="GO:0005829">
    <property type="term" value="C:cytosol"/>
    <property type="evidence" value="ECO:0007669"/>
    <property type="project" value="InterPro"/>
</dbReference>
<dbReference type="GO" id="GO:0106312">
    <property type="term" value="F:methylenetetrahydrofolate reductase (NADH) activity"/>
    <property type="evidence" value="ECO:0007669"/>
    <property type="project" value="UniProtKB-EC"/>
</dbReference>
<proteinExistence type="inferred from homology"/>
<dbReference type="GO" id="GO:0009086">
    <property type="term" value="P:methionine biosynthetic process"/>
    <property type="evidence" value="ECO:0007669"/>
    <property type="project" value="UniProtKB-KW"/>
</dbReference>
<dbReference type="NCBIfam" id="TIGR00676">
    <property type="entry name" value="fadh2"/>
    <property type="match status" value="1"/>
</dbReference>
<evidence type="ECO:0000256" key="11">
    <source>
        <dbReference type="ARBA" id="ARBA00048628"/>
    </source>
</evidence>
<evidence type="ECO:0000256" key="1">
    <source>
        <dbReference type="ARBA" id="ARBA00001974"/>
    </source>
</evidence>
<reference evidence="13" key="1">
    <citation type="submission" date="2020-02" db="EMBL/GenBank/DDBJ databases">
        <authorList>
            <person name="Meier V. D."/>
        </authorList>
    </citation>
    <scope>NUCLEOTIDE SEQUENCE</scope>
    <source>
        <strain evidence="13">AVDCRST_MAG37</strain>
    </source>
</reference>
<dbReference type="InterPro" id="IPR003171">
    <property type="entry name" value="Mehydrof_redctse-like"/>
</dbReference>
<dbReference type="CDD" id="cd00537">
    <property type="entry name" value="MTHFR"/>
    <property type="match status" value="1"/>
</dbReference>